<dbReference type="PANTHER" id="PTHR23407">
    <property type="entry name" value="ATPASE INHIBITOR/5-FORMYLTETRAHYDROFOLATE CYCLO-LIGASE"/>
    <property type="match status" value="1"/>
</dbReference>
<keyword evidence="3 5" id="KW-0067">ATP-binding</keyword>
<dbReference type="EMBL" id="RCCI01000004">
    <property type="protein sequence ID" value="RLJ68156.1"/>
    <property type="molecule type" value="Genomic_DNA"/>
</dbReference>
<dbReference type="PIRSF" id="PIRSF006806">
    <property type="entry name" value="FTHF_cligase"/>
    <property type="match status" value="1"/>
</dbReference>
<comment type="catalytic activity">
    <reaction evidence="5">
        <text>(6S)-5-formyl-5,6,7,8-tetrahydrofolate + ATP = (6R)-5,10-methenyltetrahydrofolate + ADP + phosphate</text>
        <dbReference type="Rhea" id="RHEA:10488"/>
        <dbReference type="ChEBI" id="CHEBI:30616"/>
        <dbReference type="ChEBI" id="CHEBI:43474"/>
        <dbReference type="ChEBI" id="CHEBI:57455"/>
        <dbReference type="ChEBI" id="CHEBI:57457"/>
        <dbReference type="ChEBI" id="CHEBI:456216"/>
        <dbReference type="EC" id="6.3.3.2"/>
    </reaction>
</comment>
<dbReference type="AlphaFoldDB" id="A0A497XLL3"/>
<comment type="caution">
    <text evidence="6">The sequence shown here is derived from an EMBL/GenBank/DDBJ whole genome shotgun (WGS) entry which is preliminary data.</text>
</comment>
<keyword evidence="5" id="KW-0460">Magnesium</keyword>
<evidence type="ECO:0000256" key="5">
    <source>
        <dbReference type="RuleBase" id="RU361279"/>
    </source>
</evidence>
<dbReference type="GO" id="GO:0030272">
    <property type="term" value="F:5-formyltetrahydrofolate cyclo-ligase activity"/>
    <property type="evidence" value="ECO:0007669"/>
    <property type="project" value="UniProtKB-EC"/>
</dbReference>
<dbReference type="Pfam" id="PF01812">
    <property type="entry name" value="5-FTHF_cyc-lig"/>
    <property type="match status" value="1"/>
</dbReference>
<gene>
    <name evidence="6" type="ORF">DFR35_0710</name>
</gene>
<dbReference type="OrthoDB" id="9801938at2"/>
<dbReference type="PANTHER" id="PTHR23407:SF1">
    <property type="entry name" value="5-FORMYLTETRAHYDROFOLATE CYCLO-LIGASE"/>
    <property type="match status" value="1"/>
</dbReference>
<comment type="cofactor">
    <cofactor evidence="5">
        <name>Mg(2+)</name>
        <dbReference type="ChEBI" id="CHEBI:18420"/>
    </cofactor>
</comment>
<dbReference type="EC" id="6.3.3.2" evidence="5"/>
<accession>A0A497XLL3</accession>
<dbReference type="NCBIfam" id="TIGR02727">
    <property type="entry name" value="MTHFS_bact"/>
    <property type="match status" value="1"/>
</dbReference>
<name>A0A497XLL3_9PROT</name>
<keyword evidence="2 5" id="KW-0547">Nucleotide-binding</keyword>
<dbReference type="Gene3D" id="3.40.50.10420">
    <property type="entry name" value="NagB/RpiA/CoA transferase-like"/>
    <property type="match status" value="1"/>
</dbReference>
<reference evidence="6 7" key="1">
    <citation type="submission" date="2018-10" db="EMBL/GenBank/DDBJ databases">
        <title>Genomic Encyclopedia of Type Strains, Phase IV (KMG-IV): sequencing the most valuable type-strain genomes for metagenomic binning, comparative biology and taxonomic classification.</title>
        <authorList>
            <person name="Goeker M."/>
        </authorList>
    </citation>
    <scope>NUCLEOTIDE SEQUENCE [LARGE SCALE GENOMIC DNA]</scope>
    <source>
        <strain evidence="6 7">DSM 26916</strain>
    </source>
</reference>
<evidence type="ECO:0000313" key="6">
    <source>
        <dbReference type="EMBL" id="RLJ68156.1"/>
    </source>
</evidence>
<dbReference type="InterPro" id="IPR002698">
    <property type="entry name" value="FTHF_cligase"/>
</dbReference>
<dbReference type="GO" id="GO:0046872">
    <property type="term" value="F:metal ion binding"/>
    <property type="evidence" value="ECO:0007669"/>
    <property type="project" value="UniProtKB-KW"/>
</dbReference>
<evidence type="ECO:0000256" key="4">
    <source>
        <dbReference type="PIRSR" id="PIRSR006806-1"/>
    </source>
</evidence>
<evidence type="ECO:0000256" key="3">
    <source>
        <dbReference type="ARBA" id="ARBA00022840"/>
    </source>
</evidence>
<dbReference type="Proteomes" id="UP000268908">
    <property type="component" value="Unassembled WGS sequence"/>
</dbReference>
<sequence>MPPIPPSPEHPAQDPAVRAALRAALRREKIAARAALSPADHAARSRQIEAALAAVLDTLAAKLGGAPRLGFCWPHQGEFDARGLVERLLARGWTACLPVVVAEEMSLAFRPWTPTTPLAPDRYGIPTPTAGDFVTPEVLLIPLVAVDDRNYRIGYGGGFFDRTLAALAAAGHRATAIGVGFELARVADTLPGPHDMPLDFVVTERGSSG</sequence>
<feature type="binding site" evidence="4">
    <location>
        <position position="78"/>
    </location>
    <ligand>
        <name>substrate</name>
    </ligand>
</feature>
<keyword evidence="5" id="KW-0479">Metal-binding</keyword>
<proteinExistence type="inferred from homology"/>
<keyword evidence="7" id="KW-1185">Reference proteome</keyword>
<dbReference type="InterPro" id="IPR024185">
    <property type="entry name" value="FTHF_cligase-like_sf"/>
</dbReference>
<evidence type="ECO:0000256" key="1">
    <source>
        <dbReference type="ARBA" id="ARBA00010638"/>
    </source>
</evidence>
<evidence type="ECO:0000313" key="7">
    <source>
        <dbReference type="Proteomes" id="UP000268908"/>
    </source>
</evidence>
<dbReference type="InterPro" id="IPR037171">
    <property type="entry name" value="NagB/RpiA_transferase-like"/>
</dbReference>
<dbReference type="SUPFAM" id="SSF100950">
    <property type="entry name" value="NagB/RpiA/CoA transferase-like"/>
    <property type="match status" value="1"/>
</dbReference>
<organism evidence="6 7">
    <name type="scientific">Sulfurisoma sediminicola</name>
    <dbReference type="NCBI Taxonomy" id="1381557"/>
    <lineage>
        <taxon>Bacteria</taxon>
        <taxon>Pseudomonadati</taxon>
        <taxon>Pseudomonadota</taxon>
        <taxon>Betaproteobacteria</taxon>
        <taxon>Nitrosomonadales</taxon>
        <taxon>Sterolibacteriaceae</taxon>
        <taxon>Sulfurisoma</taxon>
    </lineage>
</organism>
<evidence type="ECO:0000256" key="2">
    <source>
        <dbReference type="ARBA" id="ARBA00022741"/>
    </source>
</evidence>
<dbReference type="RefSeq" id="WP_121240078.1">
    <property type="nucleotide sequence ID" value="NZ_BHVV01000001.1"/>
</dbReference>
<dbReference type="GO" id="GO:0035999">
    <property type="term" value="P:tetrahydrofolate interconversion"/>
    <property type="evidence" value="ECO:0007669"/>
    <property type="project" value="TreeGrafter"/>
</dbReference>
<comment type="similarity">
    <text evidence="1 5">Belongs to the 5-formyltetrahydrofolate cyclo-ligase family.</text>
</comment>
<protein>
    <recommendedName>
        <fullName evidence="5">5-formyltetrahydrofolate cyclo-ligase</fullName>
        <ecNumber evidence="5">6.3.3.2</ecNumber>
    </recommendedName>
</protein>
<dbReference type="GO" id="GO:0009396">
    <property type="term" value="P:folic acid-containing compound biosynthetic process"/>
    <property type="evidence" value="ECO:0007669"/>
    <property type="project" value="TreeGrafter"/>
</dbReference>
<dbReference type="GO" id="GO:0005524">
    <property type="term" value="F:ATP binding"/>
    <property type="evidence" value="ECO:0007669"/>
    <property type="project" value="UniProtKB-KW"/>
</dbReference>